<dbReference type="OrthoDB" id="196717at2759"/>
<organism evidence="1 2">
    <name type="scientific">Gossypium gossypioides</name>
    <name type="common">Mexican cotton</name>
    <name type="synonym">Selera gossypioides</name>
    <dbReference type="NCBI Taxonomy" id="34282"/>
    <lineage>
        <taxon>Eukaryota</taxon>
        <taxon>Viridiplantae</taxon>
        <taxon>Streptophyta</taxon>
        <taxon>Embryophyta</taxon>
        <taxon>Tracheophyta</taxon>
        <taxon>Spermatophyta</taxon>
        <taxon>Magnoliopsida</taxon>
        <taxon>eudicotyledons</taxon>
        <taxon>Gunneridae</taxon>
        <taxon>Pentapetalae</taxon>
        <taxon>rosids</taxon>
        <taxon>malvids</taxon>
        <taxon>Malvales</taxon>
        <taxon>Malvaceae</taxon>
        <taxon>Malvoideae</taxon>
        <taxon>Gossypium</taxon>
    </lineage>
</organism>
<evidence type="ECO:0000313" key="2">
    <source>
        <dbReference type="Proteomes" id="UP000593579"/>
    </source>
</evidence>
<dbReference type="Proteomes" id="UP000593579">
    <property type="component" value="Unassembled WGS sequence"/>
</dbReference>
<dbReference type="AlphaFoldDB" id="A0A7J9CTK4"/>
<gene>
    <name evidence="1" type="ORF">Gogos_000704</name>
</gene>
<evidence type="ECO:0000313" key="1">
    <source>
        <dbReference type="EMBL" id="MBA0751803.1"/>
    </source>
</evidence>
<reference evidence="1 2" key="1">
    <citation type="journal article" date="2019" name="Genome Biol. Evol.">
        <title>Insights into the evolution of the New World diploid cottons (Gossypium, subgenus Houzingenia) based on genome sequencing.</title>
        <authorList>
            <person name="Grover C.E."/>
            <person name="Arick M.A. 2nd"/>
            <person name="Thrash A."/>
            <person name="Conover J.L."/>
            <person name="Sanders W.S."/>
            <person name="Peterson D.G."/>
            <person name="Frelichowski J.E."/>
            <person name="Scheffler J.A."/>
            <person name="Scheffler B.E."/>
            <person name="Wendel J.F."/>
        </authorList>
    </citation>
    <scope>NUCLEOTIDE SEQUENCE [LARGE SCALE GENOMIC DNA]</scope>
    <source>
        <strain evidence="1">5</strain>
        <tissue evidence="1">Leaf</tissue>
    </source>
</reference>
<comment type="caution">
    <text evidence="1">The sequence shown here is derived from an EMBL/GenBank/DDBJ whole genome shotgun (WGS) entry which is preliminary data.</text>
</comment>
<protein>
    <submittedName>
        <fullName evidence="1">Uncharacterized protein</fullName>
    </submittedName>
</protein>
<name>A0A7J9CTK4_GOSGO</name>
<dbReference type="EMBL" id="JABEZY010000013">
    <property type="protein sequence ID" value="MBA0751803.1"/>
    <property type="molecule type" value="Genomic_DNA"/>
</dbReference>
<sequence length="63" mass="7207">MLLMGNKLDEQTPQVHLENFLTMVSSLYNFETMAFGSTAMCGGDSFWFWVISSIPFYGATWEQ</sequence>
<keyword evidence="2" id="KW-1185">Reference proteome</keyword>
<accession>A0A7J9CTK4</accession>
<proteinExistence type="predicted"/>